<evidence type="ECO:0000256" key="1">
    <source>
        <dbReference type="ARBA" id="ARBA00004651"/>
    </source>
</evidence>
<protein>
    <submittedName>
        <fullName evidence="9">Surface polysaccharide O-acyltransferase-like enzyme</fullName>
    </submittedName>
</protein>
<evidence type="ECO:0000256" key="4">
    <source>
        <dbReference type="ARBA" id="ARBA00022692"/>
    </source>
</evidence>
<dbReference type="Pfam" id="PF01757">
    <property type="entry name" value="Acyl_transf_3"/>
    <property type="match status" value="1"/>
</dbReference>
<keyword evidence="10" id="KW-1185">Reference proteome</keyword>
<proteinExistence type="inferred from homology"/>
<name>A0A7W8CRN0_9BACL</name>
<keyword evidence="9" id="KW-0012">Acyltransferase</keyword>
<feature type="domain" description="Acyltransferase 3" evidence="8">
    <location>
        <begin position="5"/>
        <end position="327"/>
    </location>
</feature>
<dbReference type="PANTHER" id="PTHR40074:SF2">
    <property type="entry name" value="O-ACETYLTRANSFERASE WECH"/>
    <property type="match status" value="1"/>
</dbReference>
<evidence type="ECO:0000256" key="3">
    <source>
        <dbReference type="ARBA" id="ARBA00022475"/>
    </source>
</evidence>
<keyword evidence="4 7" id="KW-0812">Transmembrane</keyword>
<dbReference type="GO" id="GO:0009246">
    <property type="term" value="P:enterobacterial common antigen biosynthetic process"/>
    <property type="evidence" value="ECO:0007669"/>
    <property type="project" value="TreeGrafter"/>
</dbReference>
<evidence type="ECO:0000256" key="6">
    <source>
        <dbReference type="ARBA" id="ARBA00023136"/>
    </source>
</evidence>
<dbReference type="InterPro" id="IPR002656">
    <property type="entry name" value="Acyl_transf_3_dom"/>
</dbReference>
<feature type="transmembrane region" description="Helical" evidence="7">
    <location>
        <begin position="121"/>
        <end position="141"/>
    </location>
</feature>
<reference evidence="9 10" key="1">
    <citation type="submission" date="2020-08" db="EMBL/GenBank/DDBJ databases">
        <title>Genomic Encyclopedia of Type Strains, Phase IV (KMG-IV): sequencing the most valuable type-strain genomes for metagenomic binning, comparative biology and taxonomic classification.</title>
        <authorList>
            <person name="Goeker M."/>
        </authorList>
    </citation>
    <scope>NUCLEOTIDE SEQUENCE [LARGE SCALE GENOMIC DNA]</scope>
    <source>
        <strain evidence="9 10">DSM 15895</strain>
    </source>
</reference>
<accession>A0A7W8CRN0</accession>
<dbReference type="OrthoDB" id="9810469at2"/>
<keyword evidence="9" id="KW-0808">Transferase</keyword>
<feature type="transmembrane region" description="Helical" evidence="7">
    <location>
        <begin position="182"/>
        <end position="199"/>
    </location>
</feature>
<dbReference type="AlphaFoldDB" id="A0A7W8CRN0"/>
<organism evidence="9 10">
    <name type="scientific">Planococcus koreensis</name>
    <dbReference type="NCBI Taxonomy" id="112331"/>
    <lineage>
        <taxon>Bacteria</taxon>
        <taxon>Bacillati</taxon>
        <taxon>Bacillota</taxon>
        <taxon>Bacilli</taxon>
        <taxon>Bacillales</taxon>
        <taxon>Caryophanaceae</taxon>
        <taxon>Planococcus</taxon>
    </lineage>
</organism>
<comment type="subcellular location">
    <subcellularLocation>
        <location evidence="1">Cell membrane</location>
        <topology evidence="1">Multi-pass membrane protein</topology>
    </subcellularLocation>
</comment>
<evidence type="ECO:0000313" key="9">
    <source>
        <dbReference type="EMBL" id="MBB5179268.1"/>
    </source>
</evidence>
<feature type="transmembrane region" description="Helical" evidence="7">
    <location>
        <begin position="153"/>
        <end position="170"/>
    </location>
</feature>
<dbReference type="GO" id="GO:0005886">
    <property type="term" value="C:plasma membrane"/>
    <property type="evidence" value="ECO:0007669"/>
    <property type="project" value="UniProtKB-SubCell"/>
</dbReference>
<keyword evidence="3" id="KW-1003">Cell membrane</keyword>
<evidence type="ECO:0000256" key="7">
    <source>
        <dbReference type="SAM" id="Phobius"/>
    </source>
</evidence>
<feature type="transmembrane region" description="Helical" evidence="7">
    <location>
        <begin position="44"/>
        <end position="63"/>
    </location>
</feature>
<feature type="transmembrane region" description="Helical" evidence="7">
    <location>
        <begin position="84"/>
        <end position="101"/>
    </location>
</feature>
<evidence type="ECO:0000256" key="2">
    <source>
        <dbReference type="ARBA" id="ARBA00007400"/>
    </source>
</evidence>
<feature type="transmembrane region" description="Helical" evidence="7">
    <location>
        <begin position="12"/>
        <end position="32"/>
    </location>
</feature>
<evidence type="ECO:0000313" key="10">
    <source>
        <dbReference type="Proteomes" id="UP000525923"/>
    </source>
</evidence>
<keyword evidence="6 7" id="KW-0472">Membrane</keyword>
<comment type="caution">
    <text evidence="9">The sequence shown here is derived from an EMBL/GenBank/DDBJ whole genome shotgun (WGS) entry which is preliminary data.</text>
</comment>
<dbReference type="RefSeq" id="WP_158290563.1">
    <property type="nucleotide sequence ID" value="NZ_JACHHE010000001.1"/>
</dbReference>
<feature type="transmembrane region" description="Helical" evidence="7">
    <location>
        <begin position="211"/>
        <end position="229"/>
    </location>
</feature>
<gene>
    <name evidence="9" type="ORF">HNQ44_000690</name>
</gene>
<evidence type="ECO:0000256" key="5">
    <source>
        <dbReference type="ARBA" id="ARBA00022989"/>
    </source>
</evidence>
<dbReference type="Proteomes" id="UP000525923">
    <property type="component" value="Unassembled WGS sequence"/>
</dbReference>
<comment type="similarity">
    <text evidence="2">Belongs to the acyltransferase 3 family.</text>
</comment>
<dbReference type="EMBL" id="JACHHE010000001">
    <property type="protein sequence ID" value="MBB5179268.1"/>
    <property type="molecule type" value="Genomic_DNA"/>
</dbReference>
<evidence type="ECO:0000259" key="8">
    <source>
        <dbReference type="Pfam" id="PF01757"/>
    </source>
</evidence>
<feature type="transmembrane region" description="Helical" evidence="7">
    <location>
        <begin position="313"/>
        <end position="331"/>
    </location>
</feature>
<sequence>MKHFLFLDWLRILATIAVVTVHICAGFVLTNYNDSPARWLAGNFYESISRWCVPIFIMISGALMLSDSRESTYRTFFAKRASKVFVPLLGWSAIYYLYYVFQDRYPADMLDFITRFSANDISIHLWFIYMLLGMYMITPLLKLLLKNAQKKDVTYFLALWLYISVAVRLLKHYVGFSFEIELYFATSYIGYYVLGYYLITYEISSLMRKLAYAGIFVGIAGTFFLTYSFTMQANGEFRAFWYDYHSPTVLLSSIGIFVFLKHLPISEGSIKHFIPAIINKTNFGIYLVHYLVIRILSTFTPFLWLDMNAYLEIPYKVLLTLIISIITVLVMRKIPLVKKLVP</sequence>
<feature type="transmembrane region" description="Helical" evidence="7">
    <location>
        <begin position="241"/>
        <end position="260"/>
    </location>
</feature>
<dbReference type="GO" id="GO:0016413">
    <property type="term" value="F:O-acetyltransferase activity"/>
    <property type="evidence" value="ECO:0007669"/>
    <property type="project" value="TreeGrafter"/>
</dbReference>
<keyword evidence="5 7" id="KW-1133">Transmembrane helix</keyword>
<dbReference type="PANTHER" id="PTHR40074">
    <property type="entry name" value="O-ACETYLTRANSFERASE WECH"/>
    <property type="match status" value="1"/>
</dbReference>